<dbReference type="RefSeq" id="XP_018268053.1">
    <property type="nucleotide sequence ID" value="XM_018418209.1"/>
</dbReference>
<feature type="compositionally biased region" description="Low complexity" evidence="1">
    <location>
        <begin position="472"/>
        <end position="482"/>
    </location>
</feature>
<protein>
    <recommendedName>
        <fullName evidence="2">Myb-like domain-containing protein</fullName>
    </recommendedName>
</protein>
<feature type="compositionally biased region" description="Basic and acidic residues" evidence="1">
    <location>
        <begin position="862"/>
        <end position="871"/>
    </location>
</feature>
<evidence type="ECO:0000313" key="3">
    <source>
        <dbReference type="EMBL" id="KPV72004.1"/>
    </source>
</evidence>
<keyword evidence="4" id="KW-1185">Reference proteome</keyword>
<feature type="compositionally biased region" description="Acidic residues" evidence="1">
    <location>
        <begin position="607"/>
        <end position="616"/>
    </location>
</feature>
<dbReference type="InterPro" id="IPR001005">
    <property type="entry name" value="SANT/Myb"/>
</dbReference>
<feature type="compositionally biased region" description="Low complexity" evidence="1">
    <location>
        <begin position="637"/>
        <end position="650"/>
    </location>
</feature>
<feature type="compositionally biased region" description="Low complexity" evidence="1">
    <location>
        <begin position="894"/>
        <end position="922"/>
    </location>
</feature>
<feature type="compositionally biased region" description="Acidic residues" evidence="1">
    <location>
        <begin position="459"/>
        <end position="468"/>
    </location>
</feature>
<reference evidence="3 4" key="1">
    <citation type="journal article" date="2015" name="Front. Microbiol.">
        <title>Genome sequence of the plant growth promoting endophytic yeast Rhodotorula graminis WP1.</title>
        <authorList>
            <person name="Firrincieli A."/>
            <person name="Otillar R."/>
            <person name="Salamov A."/>
            <person name="Schmutz J."/>
            <person name="Khan Z."/>
            <person name="Redman R.S."/>
            <person name="Fleck N.D."/>
            <person name="Lindquist E."/>
            <person name="Grigoriev I.V."/>
            <person name="Doty S.L."/>
        </authorList>
    </citation>
    <scope>NUCLEOTIDE SEQUENCE [LARGE SCALE GENOMIC DNA]</scope>
    <source>
        <strain evidence="3 4">WP1</strain>
    </source>
</reference>
<feature type="compositionally biased region" description="Basic and acidic residues" evidence="1">
    <location>
        <begin position="812"/>
        <end position="825"/>
    </location>
</feature>
<feature type="compositionally biased region" description="Basic and acidic residues" evidence="1">
    <location>
        <begin position="431"/>
        <end position="458"/>
    </location>
</feature>
<feature type="region of interest" description="Disordered" evidence="1">
    <location>
        <begin position="1048"/>
        <end position="1081"/>
    </location>
</feature>
<dbReference type="OrthoDB" id="2527453at2759"/>
<dbReference type="EMBL" id="KQ474089">
    <property type="protein sequence ID" value="KPV72004.1"/>
    <property type="molecule type" value="Genomic_DNA"/>
</dbReference>
<dbReference type="PANTHER" id="PTHR47807">
    <property type="entry name" value="PROTEIN TBF1"/>
    <property type="match status" value="1"/>
</dbReference>
<feature type="compositionally biased region" description="Acidic residues" evidence="1">
    <location>
        <begin position="421"/>
        <end position="430"/>
    </location>
</feature>
<dbReference type="GO" id="GO:0003691">
    <property type="term" value="F:double-stranded telomeric DNA binding"/>
    <property type="evidence" value="ECO:0007669"/>
    <property type="project" value="TreeGrafter"/>
</dbReference>
<evidence type="ECO:0000256" key="1">
    <source>
        <dbReference type="SAM" id="MobiDB-lite"/>
    </source>
</evidence>
<accession>A0A0P9GGK7</accession>
<dbReference type="AlphaFoldDB" id="A0A0P9GGK7"/>
<evidence type="ECO:0000259" key="2">
    <source>
        <dbReference type="SMART" id="SM00717"/>
    </source>
</evidence>
<feature type="region of interest" description="Disordered" evidence="1">
    <location>
        <begin position="365"/>
        <end position="557"/>
    </location>
</feature>
<gene>
    <name evidence="3" type="ORF">RHOBADRAFT_56142</name>
</gene>
<feature type="compositionally biased region" description="Basic residues" evidence="1">
    <location>
        <begin position="946"/>
        <end position="957"/>
    </location>
</feature>
<proteinExistence type="predicted"/>
<feature type="compositionally biased region" description="Basic and acidic residues" evidence="1">
    <location>
        <begin position="679"/>
        <end position="688"/>
    </location>
</feature>
<feature type="compositionally biased region" description="Low complexity" evidence="1">
    <location>
        <begin position="7"/>
        <end position="27"/>
    </location>
</feature>
<feature type="compositionally biased region" description="Low complexity" evidence="1">
    <location>
        <begin position="66"/>
        <end position="81"/>
    </location>
</feature>
<dbReference type="GO" id="GO:0010833">
    <property type="term" value="P:telomere maintenance via telomere lengthening"/>
    <property type="evidence" value="ECO:0007669"/>
    <property type="project" value="TreeGrafter"/>
</dbReference>
<feature type="domain" description="Myb-like" evidence="2">
    <location>
        <begin position="983"/>
        <end position="1041"/>
    </location>
</feature>
<dbReference type="SMART" id="SM00717">
    <property type="entry name" value="SANT"/>
    <property type="match status" value="1"/>
</dbReference>
<evidence type="ECO:0000313" key="4">
    <source>
        <dbReference type="Proteomes" id="UP000053890"/>
    </source>
</evidence>
<dbReference type="STRING" id="578459.A0A0P9GGK7"/>
<organism evidence="3 4">
    <name type="scientific">Rhodotorula graminis (strain WP1)</name>
    <dbReference type="NCBI Taxonomy" id="578459"/>
    <lineage>
        <taxon>Eukaryota</taxon>
        <taxon>Fungi</taxon>
        <taxon>Dikarya</taxon>
        <taxon>Basidiomycota</taxon>
        <taxon>Pucciniomycotina</taxon>
        <taxon>Microbotryomycetes</taxon>
        <taxon>Sporidiobolales</taxon>
        <taxon>Sporidiobolaceae</taxon>
        <taxon>Rhodotorula</taxon>
    </lineage>
</organism>
<feature type="compositionally biased region" description="Low complexity" evidence="1">
    <location>
        <begin position="39"/>
        <end position="58"/>
    </location>
</feature>
<feature type="compositionally biased region" description="Low complexity" evidence="1">
    <location>
        <begin position="373"/>
        <end position="385"/>
    </location>
</feature>
<feature type="region of interest" description="Disordered" evidence="1">
    <location>
        <begin position="1"/>
        <end position="97"/>
    </location>
</feature>
<dbReference type="GeneID" id="28978657"/>
<feature type="compositionally biased region" description="Basic and acidic residues" evidence="1">
    <location>
        <begin position="410"/>
        <end position="420"/>
    </location>
</feature>
<dbReference type="PANTHER" id="PTHR47807:SF1">
    <property type="entry name" value="PROTEIN TBF1"/>
    <property type="match status" value="1"/>
</dbReference>
<feature type="compositionally biased region" description="Low complexity" evidence="1">
    <location>
        <begin position="516"/>
        <end position="535"/>
    </location>
</feature>
<feature type="compositionally biased region" description="Low complexity" evidence="1">
    <location>
        <begin position="493"/>
        <end position="504"/>
    </location>
</feature>
<dbReference type="Proteomes" id="UP000053890">
    <property type="component" value="Unassembled WGS sequence"/>
</dbReference>
<sequence length="1081" mass="115324">MADTRRQTTTRGSASTTGTASGSTAAGPFTSVATPSGNTRTPRASRAVVAAASSALSLPGPPPLPTTAATTARTRATTTPRPSAPPPPPSQLVRTPGNLRTQKRLARDAPWRPSLIGGDSDAARKLAERRELVRGPVNAALEELLMVGRDEGGEDNGQWAVGDDARTAVQAFQALKTAYLSPQEFLDASSLQHVVPHEIANPKSPTNTLIRLSNLTTFLNLILTSAPDQSGVADRTAVVKLKTAGDAFLRHVLPEDMRVDDQVVKLIIDIKCQVFLLASSLSRAPLDSMPFFSSTLSQLLPASRAYHLTDRGATARFLVLQSQALDQIWHTGNDWVVLRTKWRWDDLARDARDWVERCVTQSGLGVGPGAGLSVGESSPSSSPVGQGMDVERALRNETEDEEEVPSPPRAQDKGKGRAVVEEQEDEDDDSAREGEEGSRVDESVNAERYDGSEVRDDDTGGESLDDGDQAGSLDLDTDLSTDQGGRRHAPTASIRSSSPSSSSSDADEVARALVASASPTGARSSTRSGGSSSGPQAVDGTGQVDKVQETLSQSDLVMRTDSLFALGTFGKAESAAVETTHVQESLAVTNPESDRADDLLDLLGESLPDDEDDALAEESASVAPSMQQDVESDVMGAEPAQQQQPRPQQATAGHIRFDSGNRLVRDPAPKLSRPAFLERQPDARKINFDDSQSQDAGPAPRSSAAQQYAPSPEAARAPGRRRRSASASGDEPDERFSPVAGPSRAAAAAQGVEMEPYLEQEFGGGYDDDDEAGELPVQGEGPLFRRAPSDDRSTAGFAIDDDFPSARQASSVDKRTKAVSRDGKGKGKSHGAVVDREDSSLPRPSLQARLAAYPPSQHTARTSRDDAEPSRSSKSQRRSPPRASGYKPPPTQLSSDDQGPSGSDDSGSSSDDSVDIPVPSRSGKGKKRAVDTASDDDSSDESSPPARKKSHNKHASRTRSPSPPLPLGAAGNNYFQGRNLPGLRVAWTRDETDLLVKLLREVGCDWARMIKLHGPKGTRTKTFRHRTNVALKDKAVNLKMGYMRRGAPVPPEFQHVTMPRTKMPKLPAERAPANETDEESS</sequence>
<dbReference type="Gene3D" id="1.10.10.60">
    <property type="entry name" value="Homeodomain-like"/>
    <property type="match status" value="1"/>
</dbReference>
<feature type="compositionally biased region" description="Basic and acidic residues" evidence="1">
    <location>
        <begin position="655"/>
        <end position="668"/>
    </location>
</feature>
<name>A0A0P9GGK7_RHOGW</name>
<dbReference type="InterPro" id="IPR052833">
    <property type="entry name" value="Telomeric_DNA-bd_trans-reg"/>
</dbReference>
<feature type="region of interest" description="Disordered" evidence="1">
    <location>
        <begin position="604"/>
        <end position="973"/>
    </location>
</feature>